<gene>
    <name evidence="1" type="ORF">D8674_009170</name>
</gene>
<protein>
    <recommendedName>
        <fullName evidence="3">RNase H type-1 domain-containing protein</fullName>
    </recommendedName>
</protein>
<evidence type="ECO:0000313" key="2">
    <source>
        <dbReference type="Proteomes" id="UP000327157"/>
    </source>
</evidence>
<evidence type="ECO:0008006" key="3">
    <source>
        <dbReference type="Google" id="ProtNLM"/>
    </source>
</evidence>
<reference evidence="1 2" key="3">
    <citation type="submission" date="2019-11" db="EMBL/GenBank/DDBJ databases">
        <title>A de novo genome assembly of a pear dwarfing rootstock.</title>
        <authorList>
            <person name="Wang F."/>
            <person name="Wang J."/>
            <person name="Li S."/>
            <person name="Zhang Y."/>
            <person name="Fang M."/>
            <person name="Ma L."/>
            <person name="Zhao Y."/>
            <person name="Jiang S."/>
        </authorList>
    </citation>
    <scope>NUCLEOTIDE SEQUENCE [LARGE SCALE GENOMIC DNA]</scope>
    <source>
        <strain evidence="1">S2</strain>
        <tissue evidence="1">Leaf</tissue>
    </source>
</reference>
<proteinExistence type="predicted"/>
<reference evidence="2" key="2">
    <citation type="submission" date="2019-10" db="EMBL/GenBank/DDBJ databases">
        <title>A de novo genome assembly of a pear dwarfing rootstock.</title>
        <authorList>
            <person name="Wang F."/>
            <person name="Wang J."/>
            <person name="Li S."/>
            <person name="Zhang Y."/>
            <person name="Fang M."/>
            <person name="Ma L."/>
            <person name="Zhao Y."/>
            <person name="Jiang S."/>
        </authorList>
    </citation>
    <scope>NUCLEOTIDE SEQUENCE [LARGE SCALE GENOMIC DNA]</scope>
</reference>
<dbReference type="Proteomes" id="UP000327157">
    <property type="component" value="Chromosome 12"/>
</dbReference>
<dbReference type="EMBL" id="SMOL01000143">
    <property type="protein sequence ID" value="KAB2631651.1"/>
    <property type="molecule type" value="Genomic_DNA"/>
</dbReference>
<comment type="caution">
    <text evidence="1">The sequence shown here is derived from an EMBL/GenBank/DDBJ whole genome shotgun (WGS) entry which is preliminary data.</text>
</comment>
<sequence length="245" mass="27877">MSREVKRSRWLLNKNCNFAKCNFATNVWKPIPNVDMANLHTNSFNLSSWLDSMPYDESKNLSLLSKVLLICWQIWNDKNNVIFRKTKPHPTKVSSKIGGNPRKVVTEINKWHPPDPGFAKINFDGCVARKNSVAGFKVRDENGCPLVVGARSLGMCTITVAEALHKILVKDAKLVIDAIEERCNVLLFRICLSGIESFLIRPLWHFYLIVTDMVVREERASNCRPCFLKLSSLASMIRADTTRVQ</sequence>
<accession>A0A5N5HZN3</accession>
<dbReference type="OrthoDB" id="1750965at2759"/>
<dbReference type="AlphaFoldDB" id="A0A5N5HZN3"/>
<organism evidence="1 2">
    <name type="scientific">Pyrus ussuriensis x Pyrus communis</name>
    <dbReference type="NCBI Taxonomy" id="2448454"/>
    <lineage>
        <taxon>Eukaryota</taxon>
        <taxon>Viridiplantae</taxon>
        <taxon>Streptophyta</taxon>
        <taxon>Embryophyta</taxon>
        <taxon>Tracheophyta</taxon>
        <taxon>Spermatophyta</taxon>
        <taxon>Magnoliopsida</taxon>
        <taxon>eudicotyledons</taxon>
        <taxon>Gunneridae</taxon>
        <taxon>Pentapetalae</taxon>
        <taxon>rosids</taxon>
        <taxon>fabids</taxon>
        <taxon>Rosales</taxon>
        <taxon>Rosaceae</taxon>
        <taxon>Amygdaloideae</taxon>
        <taxon>Maleae</taxon>
        <taxon>Pyrus</taxon>
    </lineage>
</organism>
<reference evidence="1 2" key="1">
    <citation type="submission" date="2019-09" db="EMBL/GenBank/DDBJ databases">
        <authorList>
            <person name="Ou C."/>
        </authorList>
    </citation>
    <scope>NUCLEOTIDE SEQUENCE [LARGE SCALE GENOMIC DNA]</scope>
    <source>
        <strain evidence="1">S2</strain>
        <tissue evidence="1">Leaf</tissue>
    </source>
</reference>
<evidence type="ECO:0000313" key="1">
    <source>
        <dbReference type="EMBL" id="KAB2631651.1"/>
    </source>
</evidence>
<name>A0A5N5HZN3_9ROSA</name>
<keyword evidence="2" id="KW-1185">Reference proteome</keyword>